<dbReference type="Proteomes" id="UP000282125">
    <property type="component" value="Unassembled WGS sequence"/>
</dbReference>
<evidence type="ECO:0000313" key="1">
    <source>
        <dbReference type="EMBL" id="RRH74492.1"/>
    </source>
</evidence>
<accession>A0A3P3DLJ4</accession>
<gene>
    <name evidence="1" type="ORF">EG244_10430</name>
</gene>
<reference evidence="1 2" key="1">
    <citation type="submission" date="2018-11" db="EMBL/GenBank/DDBJ databases">
        <title>Gemmobacter sp. nov., YIM 102744-1 draft genome.</title>
        <authorList>
            <person name="Li G."/>
            <person name="Jiang Y."/>
        </authorList>
    </citation>
    <scope>NUCLEOTIDE SEQUENCE [LARGE SCALE GENOMIC DNA]</scope>
    <source>
        <strain evidence="1 2">YIM 102744-1</strain>
    </source>
</reference>
<proteinExistence type="predicted"/>
<sequence length="105" mass="11743">MRRDDVFKNVAFGGAWSERIVGVERRQAALKRLKKALSETAEVDLREDQELAEAVVIATRGTPKAAMLQDAWQKALTKEIAAHRYTELGRIYRLIEAAVGTAAKF</sequence>
<dbReference type="RefSeq" id="WP_124964947.1">
    <property type="nucleotide sequence ID" value="NZ_RRAZ01000013.1"/>
</dbReference>
<name>A0A3P3DLJ4_9RHOB</name>
<dbReference type="EMBL" id="RRAZ01000013">
    <property type="protein sequence ID" value="RRH74492.1"/>
    <property type="molecule type" value="Genomic_DNA"/>
</dbReference>
<keyword evidence="2" id="KW-1185">Reference proteome</keyword>
<comment type="caution">
    <text evidence="1">The sequence shown here is derived from an EMBL/GenBank/DDBJ whole genome shotgun (WGS) entry which is preliminary data.</text>
</comment>
<evidence type="ECO:0000313" key="2">
    <source>
        <dbReference type="Proteomes" id="UP000282125"/>
    </source>
</evidence>
<organism evidence="1 2">
    <name type="scientific">Falsigemmobacter faecalis</name>
    <dbReference type="NCBI Taxonomy" id="2488730"/>
    <lineage>
        <taxon>Bacteria</taxon>
        <taxon>Pseudomonadati</taxon>
        <taxon>Pseudomonadota</taxon>
        <taxon>Alphaproteobacteria</taxon>
        <taxon>Rhodobacterales</taxon>
        <taxon>Paracoccaceae</taxon>
        <taxon>Falsigemmobacter</taxon>
    </lineage>
</organism>
<protein>
    <submittedName>
        <fullName evidence="1">Uncharacterized protein</fullName>
    </submittedName>
</protein>
<dbReference type="AlphaFoldDB" id="A0A3P3DLJ4"/>
<dbReference type="OrthoDB" id="7867950at2"/>